<evidence type="ECO:0000313" key="3">
    <source>
        <dbReference type="Proteomes" id="UP001428817"/>
    </source>
</evidence>
<organism evidence="2 3">
    <name type="scientific">Pseudonocardia eucalypti</name>
    <dbReference type="NCBI Taxonomy" id="648755"/>
    <lineage>
        <taxon>Bacteria</taxon>
        <taxon>Bacillati</taxon>
        <taxon>Actinomycetota</taxon>
        <taxon>Actinomycetes</taxon>
        <taxon>Pseudonocardiales</taxon>
        <taxon>Pseudonocardiaceae</taxon>
        <taxon>Pseudonocardia</taxon>
    </lineage>
</organism>
<dbReference type="NCBIfam" id="NF042935">
    <property type="entry name" value="SCO6880_fam"/>
    <property type="match status" value="1"/>
</dbReference>
<gene>
    <name evidence="2" type="ORF">GCM10023321_44490</name>
</gene>
<keyword evidence="1" id="KW-0812">Transmembrane</keyword>
<evidence type="ECO:0000313" key="2">
    <source>
        <dbReference type="EMBL" id="GAA5160963.1"/>
    </source>
</evidence>
<protein>
    <submittedName>
        <fullName evidence="2">Type VII secretion protein EccE</fullName>
    </submittedName>
</protein>
<dbReference type="RefSeq" id="WP_185063679.1">
    <property type="nucleotide sequence ID" value="NZ_BAABJP010000021.1"/>
</dbReference>
<keyword evidence="3" id="KW-1185">Reference proteome</keyword>
<reference evidence="3" key="1">
    <citation type="journal article" date="2019" name="Int. J. Syst. Evol. Microbiol.">
        <title>The Global Catalogue of Microorganisms (GCM) 10K type strain sequencing project: providing services to taxonomists for standard genome sequencing and annotation.</title>
        <authorList>
            <consortium name="The Broad Institute Genomics Platform"/>
            <consortium name="The Broad Institute Genome Sequencing Center for Infectious Disease"/>
            <person name="Wu L."/>
            <person name="Ma J."/>
        </authorList>
    </citation>
    <scope>NUCLEOTIDE SEQUENCE [LARGE SCALE GENOMIC DNA]</scope>
    <source>
        <strain evidence="3">JCM 18303</strain>
    </source>
</reference>
<sequence>MSLDVGERPEPRLYGHWRAERGWGIGSLGAAQTVAVFVAVLAPVLAASLMPRLALPLAVVALVVVLAVTVRVGGSTATEAITRRLRFSSARAKGWTELSGGLIVEHPRRHDLPGVLAPLVALDTDDGRGGRQALVLDRHTGTLSAVLRCAPAGLDLADRTSADEWVASWGAWLADLGHRPVIRHVAVTIESTASTRDETDYLRTRLDPKAPAAAQALMRELIELAPYTSARTDSWVTVTLDPARSAPRPRDLLASVAEVTRWLPGLESGLSSCGVAVLGRETMSSLTARVRAAFDPISRDEIARQGEQQLLRHWVQAAPVAASETWDRYQHDSGFSVSWALREAPRQAVNSRVLVPLLAPGPYPRRVSLLYLPYPADQAAARVESEITAGQLRQAWTQRTRGEETQRERDDRDRAMQAAREEAEGAGVGRLTVYVTTTVTDPAELPGAIADVEQRAGAAKLRLRRMWGAQACGFAASLGLGLNPTELASRGRNR</sequence>
<proteinExistence type="predicted"/>
<evidence type="ECO:0000256" key="1">
    <source>
        <dbReference type="SAM" id="Phobius"/>
    </source>
</evidence>
<name>A0ABP9QF92_9PSEU</name>
<feature type="transmembrane region" description="Helical" evidence="1">
    <location>
        <begin position="23"/>
        <end position="46"/>
    </location>
</feature>
<keyword evidence="1" id="KW-0472">Membrane</keyword>
<accession>A0ABP9QF92</accession>
<dbReference type="InterPro" id="IPR049978">
    <property type="entry name" value="SCO6880-like"/>
</dbReference>
<dbReference type="Proteomes" id="UP001428817">
    <property type="component" value="Unassembled WGS sequence"/>
</dbReference>
<dbReference type="EMBL" id="BAABJP010000021">
    <property type="protein sequence ID" value="GAA5160963.1"/>
    <property type="molecule type" value="Genomic_DNA"/>
</dbReference>
<keyword evidence="1" id="KW-1133">Transmembrane helix</keyword>
<feature type="transmembrane region" description="Helical" evidence="1">
    <location>
        <begin position="53"/>
        <end position="74"/>
    </location>
</feature>
<comment type="caution">
    <text evidence="2">The sequence shown here is derived from an EMBL/GenBank/DDBJ whole genome shotgun (WGS) entry which is preliminary data.</text>
</comment>